<dbReference type="GO" id="GO:0016301">
    <property type="term" value="F:kinase activity"/>
    <property type="evidence" value="ECO:0007669"/>
    <property type="project" value="UniProtKB-KW"/>
</dbReference>
<keyword evidence="7" id="KW-0067">ATP-binding</keyword>
<evidence type="ECO:0000256" key="5">
    <source>
        <dbReference type="ARBA" id="ARBA00022741"/>
    </source>
</evidence>
<evidence type="ECO:0000256" key="10">
    <source>
        <dbReference type="SAM" id="MobiDB-lite"/>
    </source>
</evidence>
<comment type="caution">
    <text evidence="11">The sequence shown here is derived from an EMBL/GenBank/DDBJ whole genome shotgun (WGS) entry which is preliminary data.</text>
</comment>
<keyword evidence="3" id="KW-0963">Cytoplasm</keyword>
<dbReference type="Gene3D" id="3.40.50.300">
    <property type="entry name" value="P-loop containing nucleotide triphosphate hydrolases"/>
    <property type="match status" value="1"/>
</dbReference>
<dbReference type="EMBL" id="WJXW01000009">
    <property type="protein sequence ID" value="KAF9733068.1"/>
    <property type="molecule type" value="Genomic_DNA"/>
</dbReference>
<evidence type="ECO:0000256" key="1">
    <source>
        <dbReference type="ARBA" id="ARBA00004123"/>
    </source>
</evidence>
<evidence type="ECO:0000256" key="3">
    <source>
        <dbReference type="ARBA" id="ARBA00022490"/>
    </source>
</evidence>
<sequence>MSSLDSSVQQILERLVPNFRTHKQQSPHPIVLGITGLQGSGKSTWAGKIVDILASKYNLHAITVSLDDFYHTHENLVKRRDQDPENKLYRTRGQPGTHDQQLAHDTLQALRNWDDNNKTTGVAIPAFDKSRFNGEGDRAPRSSWPHCASKPDVVVLEGWCVGFRAVPHATLHSKHDAAKAAPPDANPECIVTLPDHAVAHIQEVNRHLAQYNETFMGPQHFDFFVHLDTEDLRNVYRWRLQQEHAMWKVKGAGMSDESVRAFVRGYMPAYELYLEGLRGGFFGEGSGRHVRVVMDRERGVEKVEVI</sequence>
<feature type="region of interest" description="Disordered" evidence="10">
    <location>
        <begin position="80"/>
        <end position="100"/>
    </location>
</feature>
<evidence type="ECO:0000313" key="12">
    <source>
        <dbReference type="Proteomes" id="UP000756921"/>
    </source>
</evidence>
<comment type="subcellular location">
    <subcellularLocation>
        <location evidence="2">Cytoplasm</location>
    </subcellularLocation>
    <subcellularLocation>
        <location evidence="1">Nucleus</location>
    </subcellularLocation>
</comment>
<evidence type="ECO:0000256" key="4">
    <source>
        <dbReference type="ARBA" id="ARBA00022679"/>
    </source>
</evidence>
<dbReference type="OrthoDB" id="347435at2759"/>
<dbReference type="Proteomes" id="UP000756921">
    <property type="component" value="Unassembled WGS sequence"/>
</dbReference>
<evidence type="ECO:0000256" key="8">
    <source>
        <dbReference type="ARBA" id="ARBA00023242"/>
    </source>
</evidence>
<accession>A0A9P6GD21</accession>
<dbReference type="PANTHER" id="PTHR10285">
    <property type="entry name" value="URIDINE KINASE"/>
    <property type="match status" value="1"/>
</dbReference>
<keyword evidence="4" id="KW-0808">Transferase</keyword>
<keyword evidence="8" id="KW-0539">Nucleus</keyword>
<organism evidence="11 12">
    <name type="scientific">Paraphaeosphaeria minitans</name>
    <dbReference type="NCBI Taxonomy" id="565426"/>
    <lineage>
        <taxon>Eukaryota</taxon>
        <taxon>Fungi</taxon>
        <taxon>Dikarya</taxon>
        <taxon>Ascomycota</taxon>
        <taxon>Pezizomycotina</taxon>
        <taxon>Dothideomycetes</taxon>
        <taxon>Pleosporomycetidae</taxon>
        <taxon>Pleosporales</taxon>
        <taxon>Massarineae</taxon>
        <taxon>Didymosphaeriaceae</taxon>
        <taxon>Paraphaeosphaeria</taxon>
    </lineage>
</organism>
<evidence type="ECO:0000313" key="11">
    <source>
        <dbReference type="EMBL" id="KAF9733068.1"/>
    </source>
</evidence>
<dbReference type="GO" id="GO:0005524">
    <property type="term" value="F:ATP binding"/>
    <property type="evidence" value="ECO:0007669"/>
    <property type="project" value="UniProtKB-KW"/>
</dbReference>
<evidence type="ECO:0008006" key="13">
    <source>
        <dbReference type="Google" id="ProtNLM"/>
    </source>
</evidence>
<dbReference type="FunFam" id="3.40.50.300:FF:001691">
    <property type="entry name" value="Probable ATP-dependent kinase TDA10"/>
    <property type="match status" value="1"/>
</dbReference>
<evidence type="ECO:0000256" key="6">
    <source>
        <dbReference type="ARBA" id="ARBA00022777"/>
    </source>
</evidence>
<comment type="similarity">
    <text evidence="9">Belongs to the GLYK kinase family.</text>
</comment>
<dbReference type="GO" id="GO:0005737">
    <property type="term" value="C:cytoplasm"/>
    <property type="evidence" value="ECO:0007669"/>
    <property type="project" value="UniProtKB-SubCell"/>
</dbReference>
<dbReference type="AlphaFoldDB" id="A0A9P6GD21"/>
<protein>
    <recommendedName>
        <fullName evidence="13">P-loop containing nucleoside triphosphate hydrolase protein</fullName>
    </recommendedName>
</protein>
<evidence type="ECO:0000256" key="2">
    <source>
        <dbReference type="ARBA" id="ARBA00004496"/>
    </source>
</evidence>
<keyword evidence="6" id="KW-0418">Kinase</keyword>
<gene>
    <name evidence="11" type="ORF">PMIN01_08750</name>
</gene>
<evidence type="ECO:0000256" key="7">
    <source>
        <dbReference type="ARBA" id="ARBA00022840"/>
    </source>
</evidence>
<dbReference type="InterPro" id="IPR027417">
    <property type="entry name" value="P-loop_NTPase"/>
</dbReference>
<evidence type="ECO:0000256" key="9">
    <source>
        <dbReference type="ARBA" id="ARBA00061312"/>
    </source>
</evidence>
<keyword evidence="5" id="KW-0547">Nucleotide-binding</keyword>
<name>A0A9P6GD21_9PLEO</name>
<dbReference type="SUPFAM" id="SSF52540">
    <property type="entry name" value="P-loop containing nucleoside triphosphate hydrolases"/>
    <property type="match status" value="1"/>
</dbReference>
<proteinExistence type="inferred from homology"/>
<keyword evidence="12" id="KW-1185">Reference proteome</keyword>
<dbReference type="GO" id="GO:0005634">
    <property type="term" value="C:nucleus"/>
    <property type="evidence" value="ECO:0007669"/>
    <property type="project" value="UniProtKB-SubCell"/>
</dbReference>
<reference evidence="11" key="1">
    <citation type="journal article" date="2020" name="Mol. Plant Microbe Interact.">
        <title>Genome Sequence of the Biocontrol Agent Coniothyrium minitans strain Conio (IMI 134523).</title>
        <authorList>
            <person name="Patel D."/>
            <person name="Shittu T.A."/>
            <person name="Baroncelli R."/>
            <person name="Muthumeenakshi S."/>
            <person name="Osborne T.H."/>
            <person name="Janganan T.K."/>
            <person name="Sreenivasaprasad S."/>
        </authorList>
    </citation>
    <scope>NUCLEOTIDE SEQUENCE</scope>
    <source>
        <strain evidence="11">Conio</strain>
    </source>
</reference>